<dbReference type="Gene3D" id="3.30.70.330">
    <property type="match status" value="1"/>
</dbReference>
<feature type="region of interest" description="Disordered" evidence="1">
    <location>
        <begin position="381"/>
        <end position="413"/>
    </location>
</feature>
<dbReference type="AlphaFoldDB" id="A0A812M1M6"/>
<proteinExistence type="predicted"/>
<dbReference type="Pfam" id="PF04059">
    <property type="entry name" value="RRM_2"/>
    <property type="match status" value="2"/>
</dbReference>
<sequence length="830" mass="91087">MTDSLLMGAFADEEPYYPGRFSDERAEAHKAATVPPAPAAPAEPTPPPEEARMDQDSKHATAENTTLILRNVPNNYSREMFLAMLDEHGFAGRYDFVYLPRDFQRKANLGYAFVNLVDGAAADALWRTFDGFSGWALPTAKVCQMSWSGLHQGFKAHVERYRNSAVMHKKVPDEYKPVIFANGVRKNFPRPSKKVKAHPLLYSLDRSLFEALARSAAASKGFWFLCNRSCWQTLGEDIFKIVDQDLESSSTAINVCLAPVAMSCLSSTPTLLAVPELKHADRHSDVESTVAGEHSDIETVEDSCPSEVPSPRSSGTADVCEDEEGPCNVVVRSTFIDVDDGRSLMQRYRQLRRAMTDSLLTGAVADEEPYYPGRFSDERAEAQEAVSAPSVPAAPAEPAPQPAAGTGRDAKHAGAERTTLMLRNVPNNYSREMFLAMLDEHGFAGRYDFVYLPCDFYRQANLGYAFVNLVDGVAVDALWRTFDGFSGWALPTAKVCQVSWSGPHQGFKEEALRHASAAITRLGLEASRQATATWKQAFQQWNLRAVKAAKIVLRPAPAALPSTGEDLRADWLHTFRPEAPAASPDFAAAWRGLADEARLTSAVSLPFAVSYQDFVSAVARSSGAPGLDGWTAREVKWLLAHYPQLIRELYEILCVAVVSPESTSRDAEAWSCFFSWRLVGVPKRDADAVRPVAVGSVLLRAWQRSLLGMFPDLPHGQWGGRPHVGVIHAVLDWWSHPISSGCCVRGTLFWPVTAPALLHGLMSMTDPCGVLSALQGCKLPLTLLPVVTKLWVWLRTSGSANFGKLPSLLSTLVYASRLRTLSPLTCVLDG</sequence>
<gene>
    <name evidence="3" type="primary">ML3</name>
    <name evidence="3" type="ORF">SNEC2469_LOCUS5171</name>
</gene>
<organism evidence="3 4">
    <name type="scientific">Symbiodinium necroappetens</name>
    <dbReference type="NCBI Taxonomy" id="1628268"/>
    <lineage>
        <taxon>Eukaryota</taxon>
        <taxon>Sar</taxon>
        <taxon>Alveolata</taxon>
        <taxon>Dinophyceae</taxon>
        <taxon>Suessiales</taxon>
        <taxon>Symbiodiniaceae</taxon>
        <taxon>Symbiodinium</taxon>
    </lineage>
</organism>
<feature type="domain" description="Mei2-like C-terminal RNA recognition motif" evidence="2">
    <location>
        <begin position="417"/>
        <end position="501"/>
    </location>
</feature>
<dbReference type="CDD" id="cd12277">
    <property type="entry name" value="RRM3_MEI2_EAR1_like"/>
    <property type="match status" value="2"/>
</dbReference>
<feature type="non-terminal residue" evidence="3">
    <location>
        <position position="1"/>
    </location>
</feature>
<accession>A0A812M1M6</accession>
<dbReference type="InterPro" id="IPR012677">
    <property type="entry name" value="Nucleotide-bd_a/b_plait_sf"/>
</dbReference>
<evidence type="ECO:0000259" key="2">
    <source>
        <dbReference type="Pfam" id="PF04059"/>
    </source>
</evidence>
<dbReference type="OrthoDB" id="428502at2759"/>
<feature type="region of interest" description="Disordered" evidence="1">
    <location>
        <begin position="301"/>
        <end position="322"/>
    </location>
</feature>
<feature type="compositionally biased region" description="Pro residues" evidence="1">
    <location>
        <begin position="35"/>
        <end position="48"/>
    </location>
</feature>
<evidence type="ECO:0000256" key="1">
    <source>
        <dbReference type="SAM" id="MobiDB-lite"/>
    </source>
</evidence>
<feature type="region of interest" description="Disordered" evidence="1">
    <location>
        <begin position="14"/>
        <end position="64"/>
    </location>
</feature>
<protein>
    <submittedName>
        <fullName evidence="3">ML3 protein</fullName>
    </submittedName>
</protein>
<comment type="caution">
    <text evidence="3">The sequence shown here is derived from an EMBL/GenBank/DDBJ whole genome shotgun (WGS) entry which is preliminary data.</text>
</comment>
<dbReference type="InterPro" id="IPR035979">
    <property type="entry name" value="RBD_domain_sf"/>
</dbReference>
<feature type="domain" description="Mei2-like C-terminal RNA recognition motif" evidence="2">
    <location>
        <begin position="65"/>
        <end position="159"/>
    </location>
</feature>
<feature type="compositionally biased region" description="Basic and acidic residues" evidence="1">
    <location>
        <begin position="49"/>
        <end position="61"/>
    </location>
</feature>
<feature type="compositionally biased region" description="Low complexity" evidence="1">
    <location>
        <begin position="383"/>
        <end position="394"/>
    </location>
</feature>
<dbReference type="InterPro" id="IPR007201">
    <property type="entry name" value="Mei2-like_Rrm_C"/>
</dbReference>
<dbReference type="Proteomes" id="UP000601435">
    <property type="component" value="Unassembled WGS sequence"/>
</dbReference>
<dbReference type="EMBL" id="CAJNJA010009804">
    <property type="protein sequence ID" value="CAE7250682.1"/>
    <property type="molecule type" value="Genomic_DNA"/>
</dbReference>
<evidence type="ECO:0000313" key="3">
    <source>
        <dbReference type="EMBL" id="CAE7250682.1"/>
    </source>
</evidence>
<name>A0A812M1M6_9DINO</name>
<reference evidence="3" key="1">
    <citation type="submission" date="2021-02" db="EMBL/GenBank/DDBJ databases">
        <authorList>
            <person name="Dougan E. K."/>
            <person name="Rhodes N."/>
            <person name="Thang M."/>
            <person name="Chan C."/>
        </authorList>
    </citation>
    <scope>NUCLEOTIDE SEQUENCE</scope>
</reference>
<dbReference type="GO" id="GO:0003676">
    <property type="term" value="F:nucleic acid binding"/>
    <property type="evidence" value="ECO:0007669"/>
    <property type="project" value="InterPro"/>
</dbReference>
<evidence type="ECO:0000313" key="4">
    <source>
        <dbReference type="Proteomes" id="UP000601435"/>
    </source>
</evidence>
<feature type="compositionally biased region" description="Basic and acidic residues" evidence="1">
    <location>
        <begin position="21"/>
        <end position="30"/>
    </location>
</feature>
<dbReference type="SUPFAM" id="SSF54928">
    <property type="entry name" value="RNA-binding domain, RBD"/>
    <property type="match status" value="2"/>
</dbReference>
<keyword evidence="4" id="KW-1185">Reference proteome</keyword>